<name>A0A9E5DIT9_9EURY</name>
<evidence type="ECO:0000256" key="7">
    <source>
        <dbReference type="SAM" id="Phobius"/>
    </source>
</evidence>
<feature type="transmembrane region" description="Helical" evidence="7">
    <location>
        <begin position="16"/>
        <end position="35"/>
    </location>
</feature>
<dbReference type="EMBL" id="JAPVER010000018">
    <property type="protein sequence ID" value="MCZ3364528.1"/>
    <property type="molecule type" value="Genomic_DNA"/>
</dbReference>
<dbReference type="Proteomes" id="UP001068021">
    <property type="component" value="Unassembled WGS sequence"/>
</dbReference>
<feature type="transmembrane region" description="Helical" evidence="7">
    <location>
        <begin position="184"/>
        <end position="202"/>
    </location>
</feature>
<dbReference type="GO" id="GO:0016020">
    <property type="term" value="C:membrane"/>
    <property type="evidence" value="ECO:0007669"/>
    <property type="project" value="UniProtKB-SubCell"/>
</dbReference>
<dbReference type="Pfam" id="PF01545">
    <property type="entry name" value="Cation_efflux"/>
    <property type="match status" value="1"/>
</dbReference>
<comment type="subcellular location">
    <subcellularLocation>
        <location evidence="1">Membrane</location>
        <topology evidence="1">Multi-pass membrane protein</topology>
    </subcellularLocation>
</comment>
<dbReference type="InterPro" id="IPR027470">
    <property type="entry name" value="Cation_efflux_CTD"/>
</dbReference>
<keyword evidence="12" id="KW-1185">Reference proteome</keyword>
<evidence type="ECO:0000256" key="5">
    <source>
        <dbReference type="ARBA" id="ARBA00022989"/>
    </source>
</evidence>
<protein>
    <submittedName>
        <fullName evidence="10">Cation diffusion facilitator family transporter</fullName>
    </submittedName>
</protein>
<keyword evidence="4 7" id="KW-0812">Transmembrane</keyword>
<keyword evidence="3" id="KW-0813">Transport</keyword>
<sequence>MQNASEREKIGKQASYVAIFGNIFLTIFNIIVGIFSGSTALVAEGFHTLSDVLTSVIAFIGFKIGMKPADEEHQYGHGRAEPIVGLIIVVFLLIVAYEIIYGAYAKIILGEIVAPPGLIAAIMAAIGIGINYTMSTYLTRSGERINSPALIADGKHQRVDIFSCVTVLIGVVISQFGIPIIDTIVSVFIAIIILNTAFHLALDNFNTLMGKIPSKELIEDIKSAALASECVKGVHDVKVNNMGPYASAELHIELNKELKLEKSHKIAHEVEQNIINNVESIKMVSVHTCPIEVICKQNLEKNN</sequence>
<dbReference type="PANTHER" id="PTHR43840">
    <property type="entry name" value="MITOCHONDRIAL METAL TRANSPORTER 1-RELATED"/>
    <property type="match status" value="1"/>
</dbReference>
<feature type="transmembrane region" description="Helical" evidence="7">
    <location>
        <begin position="83"/>
        <end position="104"/>
    </location>
</feature>
<accession>A0A9E5DIT9</accession>
<evidence type="ECO:0000256" key="1">
    <source>
        <dbReference type="ARBA" id="ARBA00004141"/>
    </source>
</evidence>
<feature type="transmembrane region" description="Helical" evidence="7">
    <location>
        <begin position="159"/>
        <end position="178"/>
    </location>
</feature>
<dbReference type="SUPFAM" id="SSF160240">
    <property type="entry name" value="Cation efflux protein cytoplasmic domain-like"/>
    <property type="match status" value="1"/>
</dbReference>
<feature type="transmembrane region" description="Helical" evidence="7">
    <location>
        <begin position="41"/>
        <end position="62"/>
    </location>
</feature>
<dbReference type="GO" id="GO:0008324">
    <property type="term" value="F:monoatomic cation transmembrane transporter activity"/>
    <property type="evidence" value="ECO:0007669"/>
    <property type="project" value="InterPro"/>
</dbReference>
<evidence type="ECO:0000313" key="12">
    <source>
        <dbReference type="Proteomes" id="UP001068021"/>
    </source>
</evidence>
<feature type="domain" description="Cation efflux protein cytoplasmic" evidence="9">
    <location>
        <begin position="213"/>
        <end position="290"/>
    </location>
</feature>
<dbReference type="Gene3D" id="1.20.1510.10">
    <property type="entry name" value="Cation efflux protein transmembrane domain"/>
    <property type="match status" value="1"/>
</dbReference>
<dbReference type="InterPro" id="IPR050291">
    <property type="entry name" value="CDF_Transporter"/>
</dbReference>
<dbReference type="Proteomes" id="UP001074446">
    <property type="component" value="Unassembled WGS sequence"/>
</dbReference>
<comment type="similarity">
    <text evidence="2">Belongs to the cation diffusion facilitator (CDF) transporter (TC 2.A.4) family.</text>
</comment>
<dbReference type="InterPro" id="IPR036837">
    <property type="entry name" value="Cation_efflux_CTD_sf"/>
</dbReference>
<feature type="transmembrane region" description="Helical" evidence="7">
    <location>
        <begin position="116"/>
        <end position="138"/>
    </location>
</feature>
<gene>
    <name evidence="11" type="ORF">O3H35_06525</name>
    <name evidence="10" type="ORF">O3H54_01410</name>
</gene>
<dbReference type="Gene3D" id="3.30.70.1350">
    <property type="entry name" value="Cation efflux protein, cytoplasmic domain"/>
    <property type="match status" value="1"/>
</dbReference>
<reference evidence="10" key="1">
    <citation type="submission" date="2022-12" db="EMBL/GenBank/DDBJ databases">
        <title>Reclassification of two methanogenic archaea species isolated from the Kolyma lowland permafrost.</title>
        <authorList>
            <person name="Trubitsyn V.E."/>
            <person name="Rivkina E.M."/>
            <person name="Shcherbakova V.A."/>
        </authorList>
    </citation>
    <scope>NUCLEOTIDE SEQUENCE</scope>
    <source>
        <strain evidence="10">M2</strain>
        <strain evidence="11">MK4</strain>
    </source>
</reference>
<dbReference type="InterPro" id="IPR058533">
    <property type="entry name" value="Cation_efflux_TM"/>
</dbReference>
<evidence type="ECO:0000313" key="11">
    <source>
        <dbReference type="EMBL" id="MCZ3372282.1"/>
    </source>
</evidence>
<evidence type="ECO:0000259" key="9">
    <source>
        <dbReference type="Pfam" id="PF16916"/>
    </source>
</evidence>
<evidence type="ECO:0000256" key="2">
    <source>
        <dbReference type="ARBA" id="ARBA00008114"/>
    </source>
</evidence>
<dbReference type="NCBIfam" id="TIGR01297">
    <property type="entry name" value="CDF"/>
    <property type="match status" value="1"/>
</dbReference>
<evidence type="ECO:0000256" key="3">
    <source>
        <dbReference type="ARBA" id="ARBA00022448"/>
    </source>
</evidence>
<comment type="caution">
    <text evidence="10">The sequence shown here is derived from an EMBL/GenBank/DDBJ whole genome shotgun (WGS) entry which is preliminary data.</text>
</comment>
<dbReference type="InterPro" id="IPR027469">
    <property type="entry name" value="Cation_efflux_TMD_sf"/>
</dbReference>
<keyword evidence="6 7" id="KW-0472">Membrane</keyword>
<organism evidence="10 12">
    <name type="scientific">Methanobacterium veterum</name>
    <dbReference type="NCBI Taxonomy" id="408577"/>
    <lineage>
        <taxon>Archaea</taxon>
        <taxon>Methanobacteriati</taxon>
        <taxon>Methanobacteriota</taxon>
        <taxon>Methanomada group</taxon>
        <taxon>Methanobacteria</taxon>
        <taxon>Methanobacteriales</taxon>
        <taxon>Methanobacteriaceae</taxon>
        <taxon>Methanobacterium</taxon>
    </lineage>
</organism>
<evidence type="ECO:0000256" key="4">
    <source>
        <dbReference type="ARBA" id="ARBA00022692"/>
    </source>
</evidence>
<dbReference type="Pfam" id="PF16916">
    <property type="entry name" value="ZT_dimer"/>
    <property type="match status" value="1"/>
</dbReference>
<dbReference type="EMBL" id="JAPVES010000030">
    <property type="protein sequence ID" value="MCZ3372282.1"/>
    <property type="molecule type" value="Genomic_DNA"/>
</dbReference>
<proteinExistence type="inferred from homology"/>
<evidence type="ECO:0000256" key="6">
    <source>
        <dbReference type="ARBA" id="ARBA00023136"/>
    </source>
</evidence>
<evidence type="ECO:0000313" key="10">
    <source>
        <dbReference type="EMBL" id="MCZ3364528.1"/>
    </source>
</evidence>
<dbReference type="AlphaFoldDB" id="A0A9E5DIT9"/>
<dbReference type="PANTHER" id="PTHR43840:SF15">
    <property type="entry name" value="MITOCHONDRIAL METAL TRANSPORTER 1-RELATED"/>
    <property type="match status" value="1"/>
</dbReference>
<dbReference type="RefSeq" id="WP_048081308.1">
    <property type="nucleotide sequence ID" value="NZ_JAPVER010000018.1"/>
</dbReference>
<keyword evidence="5 7" id="KW-1133">Transmembrane helix</keyword>
<dbReference type="FunFam" id="1.20.1510.10:FF:000006">
    <property type="entry name" value="Divalent cation efflux transporter"/>
    <property type="match status" value="1"/>
</dbReference>
<dbReference type="InterPro" id="IPR002524">
    <property type="entry name" value="Cation_efflux"/>
</dbReference>
<dbReference type="SUPFAM" id="SSF161111">
    <property type="entry name" value="Cation efflux protein transmembrane domain-like"/>
    <property type="match status" value="1"/>
</dbReference>
<feature type="domain" description="Cation efflux protein transmembrane" evidence="8">
    <location>
        <begin position="16"/>
        <end position="209"/>
    </location>
</feature>
<evidence type="ECO:0000259" key="8">
    <source>
        <dbReference type="Pfam" id="PF01545"/>
    </source>
</evidence>